<dbReference type="Proteomes" id="UP000481861">
    <property type="component" value="Unassembled WGS sequence"/>
</dbReference>
<dbReference type="PANTHER" id="PTHR35394:SF5">
    <property type="entry name" value="DUF3176 DOMAIN-CONTAINING PROTEIN"/>
    <property type="match status" value="1"/>
</dbReference>
<keyword evidence="2" id="KW-1185">Reference proteome</keyword>
<protein>
    <submittedName>
        <fullName evidence="1">Uncharacterized protein</fullName>
    </submittedName>
</protein>
<feature type="non-terminal residue" evidence="1">
    <location>
        <position position="52"/>
    </location>
</feature>
<feature type="non-terminal residue" evidence="1">
    <location>
        <position position="1"/>
    </location>
</feature>
<dbReference type="PANTHER" id="PTHR35394">
    <property type="entry name" value="DUF3176 DOMAIN-CONTAINING PROTEIN"/>
    <property type="match status" value="1"/>
</dbReference>
<organism evidence="1 2">
    <name type="scientific">Massariosphaeria phaeospora</name>
    <dbReference type="NCBI Taxonomy" id="100035"/>
    <lineage>
        <taxon>Eukaryota</taxon>
        <taxon>Fungi</taxon>
        <taxon>Dikarya</taxon>
        <taxon>Ascomycota</taxon>
        <taxon>Pezizomycotina</taxon>
        <taxon>Dothideomycetes</taxon>
        <taxon>Pleosporomycetidae</taxon>
        <taxon>Pleosporales</taxon>
        <taxon>Pleosporales incertae sedis</taxon>
        <taxon>Massariosphaeria</taxon>
    </lineage>
</organism>
<evidence type="ECO:0000313" key="2">
    <source>
        <dbReference type="Proteomes" id="UP000481861"/>
    </source>
</evidence>
<reference evidence="1 2" key="1">
    <citation type="submission" date="2020-01" db="EMBL/GenBank/DDBJ databases">
        <authorList>
            <consortium name="DOE Joint Genome Institute"/>
            <person name="Haridas S."/>
            <person name="Albert R."/>
            <person name="Binder M."/>
            <person name="Bloem J."/>
            <person name="Labutti K."/>
            <person name="Salamov A."/>
            <person name="Andreopoulos B."/>
            <person name="Baker S.E."/>
            <person name="Barry K."/>
            <person name="Bills G."/>
            <person name="Bluhm B.H."/>
            <person name="Cannon C."/>
            <person name="Castanera R."/>
            <person name="Culley D.E."/>
            <person name="Daum C."/>
            <person name="Ezra D."/>
            <person name="Gonzalez J.B."/>
            <person name="Henrissat B."/>
            <person name="Kuo A."/>
            <person name="Liang C."/>
            <person name="Lipzen A."/>
            <person name="Lutzoni F."/>
            <person name="Magnuson J."/>
            <person name="Mondo S."/>
            <person name="Nolan M."/>
            <person name="Ohm R."/>
            <person name="Pangilinan J."/>
            <person name="Park H.-J.H."/>
            <person name="Ramirez L."/>
            <person name="Alfaro M."/>
            <person name="Sun H."/>
            <person name="Tritt A."/>
            <person name="Yoshinaga Y."/>
            <person name="Zwiers L.-H.L."/>
            <person name="Turgeon B.G."/>
            <person name="Goodwin S.B."/>
            <person name="Spatafora J.W."/>
            <person name="Crous P.W."/>
            <person name="Grigoriev I.V."/>
        </authorList>
    </citation>
    <scope>NUCLEOTIDE SEQUENCE [LARGE SCALE GENOMIC DNA]</scope>
    <source>
        <strain evidence="1 2">CBS 611.86</strain>
    </source>
</reference>
<proteinExistence type="predicted"/>
<dbReference type="AlphaFoldDB" id="A0A7C8MJZ1"/>
<evidence type="ECO:0000313" key="1">
    <source>
        <dbReference type="EMBL" id="KAF2875202.1"/>
    </source>
</evidence>
<comment type="caution">
    <text evidence="1">The sequence shown here is derived from an EMBL/GenBank/DDBJ whole genome shotgun (WGS) entry which is preliminary data.</text>
</comment>
<sequence length="52" mass="5930">SLVVVFSTIVKTALLFLLAECLGQLKWMYFEKRPRTLNNLEIFDGASRGPWG</sequence>
<gene>
    <name evidence="1" type="ORF">BDV95DRAFT_459597</name>
</gene>
<dbReference type="EMBL" id="JAADJZ010000005">
    <property type="protein sequence ID" value="KAF2875202.1"/>
    <property type="molecule type" value="Genomic_DNA"/>
</dbReference>
<dbReference type="OrthoDB" id="5376804at2759"/>
<name>A0A7C8MJZ1_9PLEO</name>
<dbReference type="Pfam" id="PF11374">
    <property type="entry name" value="DUF3176"/>
    <property type="match status" value="1"/>
</dbReference>
<dbReference type="InterPro" id="IPR021514">
    <property type="entry name" value="DUF3176"/>
</dbReference>
<accession>A0A7C8MJZ1</accession>